<feature type="transmembrane region" description="Helical" evidence="1">
    <location>
        <begin position="20"/>
        <end position="43"/>
    </location>
</feature>
<dbReference type="Proteomes" id="UP000051298">
    <property type="component" value="Unassembled WGS sequence"/>
</dbReference>
<keyword evidence="1" id="KW-1133">Transmembrane helix</keyword>
<dbReference type="RefSeq" id="WP_139278634.1">
    <property type="nucleotide sequence ID" value="NZ_CYRX01000010.1"/>
</dbReference>
<keyword evidence="1" id="KW-0472">Membrane</keyword>
<dbReference type="AlphaFoldDB" id="A0A0P1FK45"/>
<evidence type="ECO:0000256" key="1">
    <source>
        <dbReference type="SAM" id="Phobius"/>
    </source>
</evidence>
<name>A0A0P1FK45_9RHOB</name>
<reference evidence="2 3" key="1">
    <citation type="submission" date="2015-09" db="EMBL/GenBank/DDBJ databases">
        <authorList>
            <consortium name="Swine Surveillance"/>
        </authorList>
    </citation>
    <scope>NUCLEOTIDE SEQUENCE [LARGE SCALE GENOMIC DNA]</scope>
    <source>
        <strain evidence="2 3">CECT 5294</strain>
    </source>
</reference>
<protein>
    <submittedName>
        <fullName evidence="2">Uncharacterized protein</fullName>
    </submittedName>
</protein>
<evidence type="ECO:0000313" key="2">
    <source>
        <dbReference type="EMBL" id="CUH59577.1"/>
    </source>
</evidence>
<keyword evidence="1" id="KW-0812">Transmembrane</keyword>
<accession>A0A0P1FK45</accession>
<dbReference type="EMBL" id="CYRX01000010">
    <property type="protein sequence ID" value="CUH59577.1"/>
    <property type="molecule type" value="Genomic_DNA"/>
</dbReference>
<feature type="transmembrane region" description="Helical" evidence="1">
    <location>
        <begin position="50"/>
        <end position="69"/>
    </location>
</feature>
<evidence type="ECO:0000313" key="3">
    <source>
        <dbReference type="Proteomes" id="UP000051298"/>
    </source>
</evidence>
<organism evidence="2 3">
    <name type="scientific">Thalassobacter stenotrophicus</name>
    <dbReference type="NCBI Taxonomy" id="266809"/>
    <lineage>
        <taxon>Bacteria</taxon>
        <taxon>Pseudomonadati</taxon>
        <taxon>Pseudomonadota</taxon>
        <taxon>Alphaproteobacteria</taxon>
        <taxon>Rhodobacterales</taxon>
        <taxon>Roseobacteraceae</taxon>
        <taxon>Thalassobacter</taxon>
    </lineage>
</organism>
<proteinExistence type="predicted"/>
<gene>
    <name evidence="2" type="ORF">THS5294_00863</name>
</gene>
<sequence>MRYALPLHDTCTLSPASPLWQAAAMSNRFAFVFFALICGSLAFDWLNNEALVIIFLGQRLLDLIAWIAFWR</sequence>